<organism evidence="3 4">
    <name type="scientific">Botryosphaeria dothidea</name>
    <dbReference type="NCBI Taxonomy" id="55169"/>
    <lineage>
        <taxon>Eukaryota</taxon>
        <taxon>Fungi</taxon>
        <taxon>Dikarya</taxon>
        <taxon>Ascomycota</taxon>
        <taxon>Pezizomycotina</taxon>
        <taxon>Dothideomycetes</taxon>
        <taxon>Dothideomycetes incertae sedis</taxon>
        <taxon>Botryosphaeriales</taxon>
        <taxon>Botryosphaeriaceae</taxon>
        <taxon>Botryosphaeria</taxon>
    </lineage>
</organism>
<keyword evidence="4" id="KW-1185">Reference proteome</keyword>
<dbReference type="OrthoDB" id="3912254at2759"/>
<accession>A0A8H4IY44</accession>
<evidence type="ECO:0000313" key="3">
    <source>
        <dbReference type="EMBL" id="KAF4308618.1"/>
    </source>
</evidence>
<gene>
    <name evidence="3" type="ORF">GTA08_BOTSDO03597</name>
</gene>
<protein>
    <recommendedName>
        <fullName evidence="2">SnoaL-like domain-containing protein</fullName>
    </recommendedName>
</protein>
<proteinExistence type="predicted"/>
<feature type="region of interest" description="Disordered" evidence="1">
    <location>
        <begin position="1"/>
        <end position="56"/>
    </location>
</feature>
<dbReference type="Proteomes" id="UP000572817">
    <property type="component" value="Unassembled WGS sequence"/>
</dbReference>
<dbReference type="InterPro" id="IPR037401">
    <property type="entry name" value="SnoaL-like"/>
</dbReference>
<comment type="caution">
    <text evidence="3">The sequence shown here is derived from an EMBL/GenBank/DDBJ whole genome shotgun (WGS) entry which is preliminary data.</text>
</comment>
<dbReference type="InterPro" id="IPR032710">
    <property type="entry name" value="NTF2-like_dom_sf"/>
</dbReference>
<sequence>MSSVDACRTSPSPTAPDCLQLQPSKNSKKRSRRSRYHQPAPIREPAPPSANEYDSDASIDSVAEAAAAGRHTKSELQCLLRTYGTYASARQWRNWSDLFVEDAVFSFEYCGQIHGRKELYYGALGWNELPYTTSFFSDVHMELDPRQPNERATGTANMWFRNRTEPTEASGVKATGLGLDMGDDQDEEVSTAGCDYCGPYEFEFVNTEEGWKIKTMSLKVLNDHREETDRYFTKCDYIPLSSCRTPCP</sequence>
<feature type="compositionally biased region" description="Basic residues" evidence="1">
    <location>
        <begin position="26"/>
        <end position="36"/>
    </location>
</feature>
<evidence type="ECO:0000256" key="1">
    <source>
        <dbReference type="SAM" id="MobiDB-lite"/>
    </source>
</evidence>
<dbReference type="AlphaFoldDB" id="A0A8H4IY44"/>
<evidence type="ECO:0000313" key="4">
    <source>
        <dbReference type="Proteomes" id="UP000572817"/>
    </source>
</evidence>
<dbReference type="SUPFAM" id="SSF54427">
    <property type="entry name" value="NTF2-like"/>
    <property type="match status" value="1"/>
</dbReference>
<dbReference type="EMBL" id="WWBZ02000022">
    <property type="protein sequence ID" value="KAF4308618.1"/>
    <property type="molecule type" value="Genomic_DNA"/>
</dbReference>
<feature type="domain" description="SnoaL-like" evidence="2">
    <location>
        <begin position="74"/>
        <end position="216"/>
    </location>
</feature>
<dbReference type="Gene3D" id="3.10.450.50">
    <property type="match status" value="1"/>
</dbReference>
<name>A0A8H4IY44_9PEZI</name>
<evidence type="ECO:0000259" key="2">
    <source>
        <dbReference type="Pfam" id="PF13577"/>
    </source>
</evidence>
<dbReference type="Pfam" id="PF13577">
    <property type="entry name" value="SnoaL_4"/>
    <property type="match status" value="1"/>
</dbReference>
<reference evidence="3" key="1">
    <citation type="submission" date="2020-04" db="EMBL/GenBank/DDBJ databases">
        <title>Genome Assembly and Annotation of Botryosphaeria dothidea sdau 11-99, a Latent Pathogen of Apple Fruit Ring Rot in China.</title>
        <authorList>
            <person name="Yu C."/>
            <person name="Diao Y."/>
            <person name="Lu Q."/>
            <person name="Zhao J."/>
            <person name="Cui S."/>
            <person name="Peng C."/>
            <person name="He B."/>
            <person name="Liu H."/>
        </authorList>
    </citation>
    <scope>NUCLEOTIDE SEQUENCE [LARGE SCALE GENOMIC DNA]</scope>
    <source>
        <strain evidence="3">Sdau11-99</strain>
    </source>
</reference>